<feature type="compositionally biased region" description="Low complexity" evidence="3">
    <location>
        <begin position="299"/>
        <end position="320"/>
    </location>
</feature>
<dbReference type="GO" id="GO:0045944">
    <property type="term" value="P:positive regulation of transcription by RNA polymerase II"/>
    <property type="evidence" value="ECO:0007669"/>
    <property type="project" value="TreeGrafter"/>
</dbReference>
<dbReference type="PANTHER" id="PTHR12610">
    <property type="entry name" value="SINGLE STRANDED DNA BINDING PROTEIN"/>
    <property type="match status" value="1"/>
</dbReference>
<keyword evidence="5" id="KW-1185">Reference proteome</keyword>
<feature type="compositionally biased region" description="Low complexity" evidence="3">
    <location>
        <begin position="8"/>
        <end position="42"/>
    </location>
</feature>
<feature type="region of interest" description="Disordered" evidence="3">
    <location>
        <begin position="299"/>
        <end position="350"/>
    </location>
</feature>
<evidence type="ECO:0000256" key="1">
    <source>
        <dbReference type="ARBA" id="ARBA00004123"/>
    </source>
</evidence>
<evidence type="ECO:0000256" key="3">
    <source>
        <dbReference type="SAM" id="MobiDB-lite"/>
    </source>
</evidence>
<protein>
    <submittedName>
        <fullName evidence="4">243_t:CDS:1</fullName>
    </submittedName>
</protein>
<evidence type="ECO:0000256" key="2">
    <source>
        <dbReference type="ARBA" id="ARBA00023242"/>
    </source>
</evidence>
<dbReference type="PROSITE" id="PS50896">
    <property type="entry name" value="LISH"/>
    <property type="match status" value="1"/>
</dbReference>
<feature type="compositionally biased region" description="Polar residues" evidence="3">
    <location>
        <begin position="581"/>
        <end position="593"/>
    </location>
</feature>
<feature type="compositionally biased region" description="Polar residues" evidence="3">
    <location>
        <begin position="366"/>
        <end position="375"/>
    </location>
</feature>
<feature type="region of interest" description="Disordered" evidence="3">
    <location>
        <begin position="573"/>
        <end position="593"/>
    </location>
</feature>
<dbReference type="Proteomes" id="UP000789375">
    <property type="component" value="Unassembled WGS sequence"/>
</dbReference>
<evidence type="ECO:0000313" key="5">
    <source>
        <dbReference type="Proteomes" id="UP000789375"/>
    </source>
</evidence>
<dbReference type="GO" id="GO:0005634">
    <property type="term" value="C:nucleus"/>
    <property type="evidence" value="ECO:0007669"/>
    <property type="project" value="UniProtKB-SubCell"/>
</dbReference>
<dbReference type="AlphaFoldDB" id="A0A9N9GT61"/>
<sequence length="683" mass="75867">MANTTILQQQSMHMPQQQQAPNQSQQPLQAQQQPPSHAQQASHTPQSQNQQYLSVHSQADQIQRNGMHKQQEQCLLNSYVYDFLKRSGATETARAYLREGRGDIKLKNDGTDSINGSSSSSSDNNMNALLLPDADVPVQAPEGFLYEWWNVFWDIYSAKTQRAGTSEAQQAQQAQRFVEMRRGRFRMDNINQLPGLNYQQQVVAQAQANQQQVPHALLQPNQFNNRQQMGNGVIDSNNTNGDMSMSPQRLKMQAARRLPASGMTINQLPQMSNRFLNLQQSQHQTSVNQNNVALVPQQGSQAIQNQGQQKQQSSEVNQGQVQQSIARDSQSNVSSSQAHMTPNQLPAQLNPATKRPVVDVQAMNQNIGQQSQSPNKRPRTVQEASSPYAAHAQMSAGQRQLINNNMNNMLITQQYSASPDKNCQTQQHINGKAKGNQPMQYRAQQMPNINKSISPHVNQMTTPMIQNSVTEMQESQLVNQIHHQINAANTGVQDVKNQLSVLNIPNISTMPILQHVMPHNNANMIPVLGYQPGIMQNQQRTQNKINNIALNEKNTMENFKNINQAQLARGQNDNLKGAKSSAKTTPTQSQLQVPNGNATNAIAAQNGLQSQQSAQSMTTGLMNDISTGLDMKIEELSDFLSFESNDTNEITDVNGELNEFFNFDAVEFPTSNAGPSTSTTNDN</sequence>
<keyword evidence="2" id="KW-0539">Nucleus</keyword>
<organism evidence="4 5">
    <name type="scientific">Funneliformis mosseae</name>
    <name type="common">Endomycorrhizal fungus</name>
    <name type="synonym">Glomus mosseae</name>
    <dbReference type="NCBI Taxonomy" id="27381"/>
    <lineage>
        <taxon>Eukaryota</taxon>
        <taxon>Fungi</taxon>
        <taxon>Fungi incertae sedis</taxon>
        <taxon>Mucoromycota</taxon>
        <taxon>Glomeromycotina</taxon>
        <taxon>Glomeromycetes</taxon>
        <taxon>Glomerales</taxon>
        <taxon>Glomeraceae</taxon>
        <taxon>Funneliformis</taxon>
    </lineage>
</organism>
<feature type="compositionally biased region" description="Low complexity" evidence="3">
    <location>
        <begin position="111"/>
        <end position="123"/>
    </location>
</feature>
<feature type="compositionally biased region" description="Polar residues" evidence="3">
    <location>
        <begin position="43"/>
        <end position="64"/>
    </location>
</feature>
<evidence type="ECO:0000313" key="4">
    <source>
        <dbReference type="EMBL" id="CAG8628011.1"/>
    </source>
</evidence>
<proteinExistence type="predicted"/>
<name>A0A9N9GT61_FUNMO</name>
<dbReference type="EMBL" id="CAJVPP010003379">
    <property type="protein sequence ID" value="CAG8628011.1"/>
    <property type="molecule type" value="Genomic_DNA"/>
</dbReference>
<comment type="subcellular location">
    <subcellularLocation>
        <location evidence="1">Nucleus</location>
    </subcellularLocation>
</comment>
<feature type="region of interest" description="Disordered" evidence="3">
    <location>
        <begin position="1"/>
        <end position="66"/>
    </location>
</feature>
<comment type="caution">
    <text evidence="4">The sequence shown here is derived from an EMBL/GenBank/DDBJ whole genome shotgun (WGS) entry which is preliminary data.</text>
</comment>
<dbReference type="PANTHER" id="PTHR12610:SF12">
    <property type="entry name" value="SEQUENCE-SPECIFIC SINGLE-STRANDED DNA-BINDING PROTEIN, ISOFORM D"/>
    <property type="match status" value="1"/>
</dbReference>
<feature type="region of interest" description="Disordered" evidence="3">
    <location>
        <begin position="366"/>
        <end position="392"/>
    </location>
</feature>
<feature type="compositionally biased region" description="Polar residues" evidence="3">
    <location>
        <begin position="321"/>
        <end position="350"/>
    </location>
</feature>
<reference evidence="4" key="1">
    <citation type="submission" date="2021-06" db="EMBL/GenBank/DDBJ databases">
        <authorList>
            <person name="Kallberg Y."/>
            <person name="Tangrot J."/>
            <person name="Rosling A."/>
        </authorList>
    </citation>
    <scope>NUCLEOTIDE SEQUENCE</scope>
    <source>
        <strain evidence="4">87-6 pot B 2015</strain>
    </source>
</reference>
<gene>
    <name evidence="4" type="ORF">FMOSSE_LOCUS10337</name>
</gene>
<accession>A0A9N9GT61</accession>
<feature type="region of interest" description="Disordered" evidence="3">
    <location>
        <begin position="104"/>
        <end position="123"/>
    </location>
</feature>
<dbReference type="InterPro" id="IPR006594">
    <property type="entry name" value="LisH"/>
</dbReference>